<feature type="compositionally biased region" description="Basic residues" evidence="2">
    <location>
        <begin position="507"/>
        <end position="519"/>
    </location>
</feature>
<keyword evidence="4" id="KW-1185">Reference proteome</keyword>
<evidence type="ECO:0000313" key="4">
    <source>
        <dbReference type="Proteomes" id="UP000039865"/>
    </source>
</evidence>
<name>A0A078AS81_STYLE</name>
<feature type="compositionally biased region" description="Polar residues" evidence="2">
    <location>
        <begin position="121"/>
        <end position="138"/>
    </location>
</feature>
<feature type="region of interest" description="Disordered" evidence="2">
    <location>
        <begin position="439"/>
        <end position="463"/>
    </location>
</feature>
<dbReference type="Proteomes" id="UP000039865">
    <property type="component" value="Unassembled WGS sequence"/>
</dbReference>
<proteinExistence type="predicted"/>
<feature type="region of interest" description="Disordered" evidence="2">
    <location>
        <begin position="373"/>
        <end position="397"/>
    </location>
</feature>
<organism evidence="3 4">
    <name type="scientific">Stylonychia lemnae</name>
    <name type="common">Ciliate</name>
    <dbReference type="NCBI Taxonomy" id="5949"/>
    <lineage>
        <taxon>Eukaryota</taxon>
        <taxon>Sar</taxon>
        <taxon>Alveolata</taxon>
        <taxon>Ciliophora</taxon>
        <taxon>Intramacronucleata</taxon>
        <taxon>Spirotrichea</taxon>
        <taxon>Stichotrichia</taxon>
        <taxon>Sporadotrichida</taxon>
        <taxon>Oxytrichidae</taxon>
        <taxon>Stylonychinae</taxon>
        <taxon>Stylonychia</taxon>
    </lineage>
</organism>
<dbReference type="EMBL" id="CCKQ01012143">
    <property type="protein sequence ID" value="CDW83753.1"/>
    <property type="molecule type" value="Genomic_DNA"/>
</dbReference>
<evidence type="ECO:0000256" key="1">
    <source>
        <dbReference type="SAM" id="Coils"/>
    </source>
</evidence>
<keyword evidence="1" id="KW-0175">Coiled coil</keyword>
<sequence>MNNICFNVQSPSISISNYQSNYHEQNTPSEKSQYYYQQHQQLNSGPHHHRFQTNINDYNSPILITNSAGRSCSNTNKRVHFESDINHLQSAQQSVPDDGSNEDHQFQGIQDDVNEFRSSHTETNSLSQSSHNSQTMNQYQHQNQIMITGLTKTKSYNNWKKENIVDSMMLKENSAVFNLVIGQKLPEEFAHCQSPSLEISPKNLYQQYYEIGNNQSSNGVFINQANISSIQKPPHPPGHQKKISTYIQEFDVNDHNQNLRKRKLSQFQNLSQISNMFPSPSNNNNNNKNSLISKDVNNENNILKQQVMILTSLIEKMSDNQNAKLMQMENNFKHMQDNLQDEIEKMRYKITKQSSVDGGIGTVTSSQSCIQCSRGSSQGKSPNNLMMTPHNQNLNSKSIPVSINKFQQMSANVNNTSNNQNGYTTQRTPNQSQQLFDLSLSQQSKQTPITQSKQGKQRKQTHLQDIREDQENSNPNIQVLQQPQSIHQDHIQIQILEEHEMKQYLQKGKKKKKKKGSRKSHGESLAHSNQIMLESKQNYYGLQTVDSIDNNLIGTEIEEQRIQFFTEEEVDDSKIDKIFQTEENQQKEETYEMKMQIKNKIKNDGLVEKLERNGQEHNKEKNSSCKCSIF</sequence>
<gene>
    <name evidence="3" type="primary">Contig16327.g17389</name>
    <name evidence="3" type="ORF">STYLEM_12802</name>
</gene>
<protein>
    <submittedName>
        <fullName evidence="3">Uncharacterized protein</fullName>
    </submittedName>
</protein>
<feature type="region of interest" description="Disordered" evidence="2">
    <location>
        <begin position="504"/>
        <end position="528"/>
    </location>
</feature>
<dbReference type="AlphaFoldDB" id="A0A078AS81"/>
<accession>A0A078AS81</accession>
<evidence type="ECO:0000256" key="2">
    <source>
        <dbReference type="SAM" id="MobiDB-lite"/>
    </source>
</evidence>
<reference evidence="3 4" key="1">
    <citation type="submission" date="2014-06" db="EMBL/GenBank/DDBJ databases">
        <authorList>
            <person name="Swart Estienne"/>
        </authorList>
    </citation>
    <scope>NUCLEOTIDE SEQUENCE [LARGE SCALE GENOMIC DNA]</scope>
    <source>
        <strain evidence="3 4">130c</strain>
    </source>
</reference>
<evidence type="ECO:0000313" key="3">
    <source>
        <dbReference type="EMBL" id="CDW83753.1"/>
    </source>
</evidence>
<feature type="coiled-coil region" evidence="1">
    <location>
        <begin position="318"/>
        <end position="345"/>
    </location>
</feature>
<feature type="region of interest" description="Disordered" evidence="2">
    <location>
        <begin position="117"/>
        <end position="138"/>
    </location>
</feature>
<dbReference type="InParanoid" id="A0A078AS81"/>